<feature type="region of interest" description="Disordered" evidence="10">
    <location>
        <begin position="528"/>
        <end position="559"/>
    </location>
</feature>
<comment type="function">
    <text evidence="1">Component of the EKC/KEOPS complex that is required for the formation of a threonylcarbamoyl group on adenosine at position 37 (t(6)A37) in tRNAs that read codons beginning with adenine. The complex is probably involved in the transfer of the threonylcarbamoyl moiety of threonylcarbamoyl-AMP (TC-AMP) to the N6 group of A37. BUD32 has ATPase activity in the context of the EKC/KEOPS complex and likely plays a supporting role to the catalytic subunit KAE1. The EKC/KEOPS complex also promotes both telomere uncapping and telomere elongation. The complex is required for efficient recruitment of transcriptional coactivators.</text>
</comment>
<evidence type="ECO:0000256" key="8">
    <source>
        <dbReference type="ARBA" id="ARBA00047899"/>
    </source>
</evidence>
<evidence type="ECO:0000256" key="10">
    <source>
        <dbReference type="SAM" id="MobiDB-lite"/>
    </source>
</evidence>
<evidence type="ECO:0000313" key="12">
    <source>
        <dbReference type="EMBL" id="KJZ68313.1"/>
    </source>
</evidence>
<evidence type="ECO:0000256" key="1">
    <source>
        <dbReference type="ARBA" id="ARBA00003747"/>
    </source>
</evidence>
<evidence type="ECO:0000256" key="7">
    <source>
        <dbReference type="ARBA" id="ARBA00033194"/>
    </source>
</evidence>
<evidence type="ECO:0000256" key="5">
    <source>
        <dbReference type="ARBA" id="ARBA00019973"/>
    </source>
</evidence>
<name>A0A0F7ZQR3_9HYPO</name>
<evidence type="ECO:0000256" key="4">
    <source>
        <dbReference type="ARBA" id="ARBA00013948"/>
    </source>
</evidence>
<feature type="compositionally biased region" description="Low complexity" evidence="10">
    <location>
        <begin position="545"/>
        <end position="556"/>
    </location>
</feature>
<dbReference type="InterPro" id="IPR008266">
    <property type="entry name" value="Tyr_kinase_AS"/>
</dbReference>
<comment type="catalytic activity">
    <reaction evidence="8">
        <text>L-threonyl-[protein] + ATP = O-phospho-L-threonyl-[protein] + ADP + H(+)</text>
        <dbReference type="Rhea" id="RHEA:46608"/>
        <dbReference type="Rhea" id="RHEA-COMP:11060"/>
        <dbReference type="Rhea" id="RHEA-COMP:11605"/>
        <dbReference type="ChEBI" id="CHEBI:15378"/>
        <dbReference type="ChEBI" id="CHEBI:30013"/>
        <dbReference type="ChEBI" id="CHEBI:30616"/>
        <dbReference type="ChEBI" id="CHEBI:61977"/>
        <dbReference type="ChEBI" id="CHEBI:456216"/>
        <dbReference type="EC" id="2.7.11.1"/>
    </reaction>
</comment>
<dbReference type="GO" id="GO:0005524">
    <property type="term" value="F:ATP binding"/>
    <property type="evidence" value="ECO:0007669"/>
    <property type="project" value="InterPro"/>
</dbReference>
<dbReference type="Proteomes" id="UP000054481">
    <property type="component" value="Unassembled WGS sequence"/>
</dbReference>
<accession>A0A0F7ZQR3</accession>
<dbReference type="GO" id="GO:0004674">
    <property type="term" value="F:protein serine/threonine kinase activity"/>
    <property type="evidence" value="ECO:0007669"/>
    <property type="project" value="UniProtKB-EC"/>
</dbReference>
<comment type="catalytic activity">
    <reaction evidence="9">
        <text>L-seryl-[protein] + ATP = O-phospho-L-seryl-[protein] + ADP + H(+)</text>
        <dbReference type="Rhea" id="RHEA:17989"/>
        <dbReference type="Rhea" id="RHEA-COMP:9863"/>
        <dbReference type="Rhea" id="RHEA-COMP:11604"/>
        <dbReference type="ChEBI" id="CHEBI:15378"/>
        <dbReference type="ChEBI" id="CHEBI:29999"/>
        <dbReference type="ChEBI" id="CHEBI:30616"/>
        <dbReference type="ChEBI" id="CHEBI:83421"/>
        <dbReference type="ChEBI" id="CHEBI:456216"/>
        <dbReference type="EC" id="2.7.11.1"/>
    </reaction>
</comment>
<dbReference type="OrthoDB" id="5584477at2759"/>
<dbReference type="InterPro" id="IPR000719">
    <property type="entry name" value="Prot_kinase_dom"/>
</dbReference>
<evidence type="ECO:0000313" key="13">
    <source>
        <dbReference type="Proteomes" id="UP000054481"/>
    </source>
</evidence>
<comment type="subunit">
    <text evidence="2">Component of the EKC/KEOPS complex composed of at least BUD32, CGI121, GON7, KAE1 and PCC1; the whole complex dimerizes.</text>
</comment>
<dbReference type="EC" id="2.7.11.1" evidence="3"/>
<dbReference type="SUPFAM" id="SSF56112">
    <property type="entry name" value="Protein kinase-like (PK-like)"/>
    <property type="match status" value="1"/>
</dbReference>
<dbReference type="PROSITE" id="PS50011">
    <property type="entry name" value="PROTEIN_KINASE_DOM"/>
    <property type="match status" value="1"/>
</dbReference>
<gene>
    <name evidence="12" type="ORF">HIM_12294</name>
</gene>
<reference evidence="12 13" key="1">
    <citation type="journal article" date="2014" name="Genome Biol. Evol.">
        <title>Comparative genomics and transcriptomics analyses reveal divergent lifestyle features of nematode endoparasitic fungus Hirsutella minnesotensis.</title>
        <authorList>
            <person name="Lai Y."/>
            <person name="Liu K."/>
            <person name="Zhang X."/>
            <person name="Zhang X."/>
            <person name="Li K."/>
            <person name="Wang N."/>
            <person name="Shu C."/>
            <person name="Wu Y."/>
            <person name="Wang C."/>
            <person name="Bushley K.E."/>
            <person name="Xiang M."/>
            <person name="Liu X."/>
        </authorList>
    </citation>
    <scope>NUCLEOTIDE SEQUENCE [LARGE SCALE GENOMIC DNA]</scope>
    <source>
        <strain evidence="12 13">3608</strain>
    </source>
</reference>
<feature type="domain" description="Protein kinase" evidence="11">
    <location>
        <begin position="449"/>
        <end position="807"/>
    </location>
</feature>
<organism evidence="12 13">
    <name type="scientific">Hirsutella minnesotensis 3608</name>
    <dbReference type="NCBI Taxonomy" id="1043627"/>
    <lineage>
        <taxon>Eukaryota</taxon>
        <taxon>Fungi</taxon>
        <taxon>Dikarya</taxon>
        <taxon>Ascomycota</taxon>
        <taxon>Pezizomycotina</taxon>
        <taxon>Sordariomycetes</taxon>
        <taxon>Hypocreomycetidae</taxon>
        <taxon>Hypocreales</taxon>
        <taxon>Ophiocordycipitaceae</taxon>
        <taxon>Hirsutella</taxon>
    </lineage>
</organism>
<evidence type="ECO:0000256" key="3">
    <source>
        <dbReference type="ARBA" id="ARBA00012513"/>
    </source>
</evidence>
<dbReference type="Pfam" id="PF17667">
    <property type="entry name" value="Pkinase_fungal"/>
    <property type="match status" value="1"/>
</dbReference>
<protein>
    <recommendedName>
        <fullName evidence="5">EKC/KEOPS complex subunit BUD32</fullName>
        <ecNumber evidence="3">2.7.11.1</ecNumber>
    </recommendedName>
    <alternativeName>
        <fullName evidence="6 7">Atypical Serine/threonine protein kinase BUD32</fullName>
    </alternativeName>
    <alternativeName>
        <fullName evidence="4">EKC/KEOPS complex subunit bud32</fullName>
    </alternativeName>
</protein>
<dbReference type="InterPro" id="IPR011009">
    <property type="entry name" value="Kinase-like_dom_sf"/>
</dbReference>
<sequence>MATLSEHDRDTIARHPLGGSLDHLKKSLQDVEEHSVSISGSRDDAVDSSADDRQKAISRLLTALMGSEAALNLRSRISSRDVASELALLFASVRKGDFTYSYYRPLVRLVLQRTSDSEIWSAVLDLISTLTRVTPPASVPATFDSTPITHSSASQQGAEQTRELVERKVFEEIRFCTYRDVKGFFEKYFDRKEWTRRALGVYEATKDRHVDGAWSDFPDPPVQAGVLDWWFRFQDDFLSEERRRYYSTTNPKDLVGAEAQRQIDLFVKRKNGQPDAAHDWRDVEVIGELKASNNNKKATLLQIGRYVRDVFSCQPTRRYVHAFTICGREMEVWVFDRSGCYSPGAFNIHENPERFVQVIAGYTMMSDEELGLDTFTEQDDDGPSIHIEQDEASGKKRLRLESQAFTRQRAIVCRGTSCYRTKPLESEDWSYVAKFSWTSDRRKPEVDLLRLARQRGVEGIARLIGHRRITSINELRSGLTFTKPYSFRGLSSAASSFSQSFSQSQPPNSLSRPFSELHGLSIADRPLRKRKSVDVGRKPSKRSRSNSQKSSQGQNKVTYDVEEAQGTSLLAPHKEPYDNRVFRCLVISPAGRAIHEYETILELLDALCDAIKAHRSLYLKGNILHRDISENNIIITDRKVTGHMGMLIDLDLAKELGSGRSGARCRTGTMEFMAIEVLLGISHTYRHDLESFFYVLIWQCARRGREFSGKRGDQSTSKLRAWYTGSYEDIANTKRGNVDANGFGFVLKEFPPEFEHVKALCKELRDILFPIRDNALFTGTPKDPEILYGPIIKAFDKAIDDIRAIEG</sequence>
<dbReference type="PANTHER" id="PTHR38248:SF2">
    <property type="entry name" value="FUNK1 11"/>
    <property type="match status" value="1"/>
</dbReference>
<dbReference type="AlphaFoldDB" id="A0A0F7ZQR3"/>
<evidence type="ECO:0000256" key="9">
    <source>
        <dbReference type="ARBA" id="ARBA00048679"/>
    </source>
</evidence>
<evidence type="ECO:0000256" key="2">
    <source>
        <dbReference type="ARBA" id="ARBA00011534"/>
    </source>
</evidence>
<evidence type="ECO:0000259" key="11">
    <source>
        <dbReference type="PROSITE" id="PS50011"/>
    </source>
</evidence>
<keyword evidence="13" id="KW-1185">Reference proteome</keyword>
<dbReference type="InterPro" id="IPR040976">
    <property type="entry name" value="Pkinase_fungal"/>
</dbReference>
<dbReference type="PANTHER" id="PTHR38248">
    <property type="entry name" value="FUNK1 6"/>
    <property type="match status" value="1"/>
</dbReference>
<dbReference type="Gene3D" id="1.10.510.10">
    <property type="entry name" value="Transferase(Phosphotransferase) domain 1"/>
    <property type="match status" value="1"/>
</dbReference>
<dbReference type="EMBL" id="KQ030934">
    <property type="protein sequence ID" value="KJZ68313.1"/>
    <property type="molecule type" value="Genomic_DNA"/>
</dbReference>
<evidence type="ECO:0000256" key="6">
    <source>
        <dbReference type="ARBA" id="ARBA00030980"/>
    </source>
</evidence>
<dbReference type="PROSITE" id="PS00109">
    <property type="entry name" value="PROTEIN_KINASE_TYR"/>
    <property type="match status" value="1"/>
</dbReference>
<proteinExistence type="predicted"/>